<dbReference type="InterPro" id="IPR003599">
    <property type="entry name" value="Ig_sub"/>
</dbReference>
<comment type="caution">
    <text evidence="3">The sequence shown here is derived from an EMBL/GenBank/DDBJ whole genome shotgun (WGS) entry which is preliminary data.</text>
</comment>
<dbReference type="InParanoid" id="A0A6L2PKF6"/>
<protein>
    <recommendedName>
        <fullName evidence="2">Ig-like domain-containing protein</fullName>
    </recommendedName>
</protein>
<evidence type="ECO:0000259" key="2">
    <source>
        <dbReference type="PROSITE" id="PS50835"/>
    </source>
</evidence>
<feature type="non-terminal residue" evidence="3">
    <location>
        <position position="1"/>
    </location>
</feature>
<sequence>QSTVPAASLSHSLRHHQHGAGASGGLARPTPRDDLDLPSESPLTSDDVHRMSTSGPPTTVIPSPEPPTPPLITDLPVRQHREVHLNCELATATNASTTQRSGGLMWFHDGRPVDAFVIDKNTRSGSGLGHRYMRDVLTGQLRIANARLEDEGVWHCEQRDPITGIIVSTGKPTRLIVL</sequence>
<dbReference type="OrthoDB" id="8187304at2759"/>
<dbReference type="EMBL" id="BLKM01010564">
    <property type="protein sequence ID" value="GFG30577.1"/>
    <property type="molecule type" value="Genomic_DNA"/>
</dbReference>
<dbReference type="SMART" id="SM00409">
    <property type="entry name" value="IG"/>
    <property type="match status" value="1"/>
</dbReference>
<dbReference type="InterPro" id="IPR007110">
    <property type="entry name" value="Ig-like_dom"/>
</dbReference>
<dbReference type="Gene3D" id="2.60.40.10">
    <property type="entry name" value="Immunoglobulins"/>
    <property type="match status" value="1"/>
</dbReference>
<feature type="region of interest" description="Disordered" evidence="1">
    <location>
        <begin position="1"/>
        <end position="68"/>
    </location>
</feature>
<feature type="non-terminal residue" evidence="3">
    <location>
        <position position="178"/>
    </location>
</feature>
<evidence type="ECO:0000313" key="3">
    <source>
        <dbReference type="EMBL" id="GFG30577.1"/>
    </source>
</evidence>
<feature type="compositionally biased region" description="Polar residues" evidence="1">
    <location>
        <begin position="1"/>
        <end position="11"/>
    </location>
</feature>
<dbReference type="InterPro" id="IPR036179">
    <property type="entry name" value="Ig-like_dom_sf"/>
</dbReference>
<dbReference type="SUPFAM" id="SSF48726">
    <property type="entry name" value="Immunoglobulin"/>
    <property type="match status" value="1"/>
</dbReference>
<dbReference type="PROSITE" id="PS50835">
    <property type="entry name" value="IG_LIKE"/>
    <property type="match status" value="1"/>
</dbReference>
<dbReference type="InterPro" id="IPR013783">
    <property type="entry name" value="Ig-like_fold"/>
</dbReference>
<name>A0A6L2PKF6_COPFO</name>
<dbReference type="Proteomes" id="UP000502823">
    <property type="component" value="Unassembled WGS sequence"/>
</dbReference>
<accession>A0A6L2PKF6</accession>
<proteinExistence type="predicted"/>
<keyword evidence="4" id="KW-1185">Reference proteome</keyword>
<reference evidence="4" key="1">
    <citation type="submission" date="2020-01" db="EMBL/GenBank/DDBJ databases">
        <title>Draft genome sequence of the Termite Coptotermes fromosanus.</title>
        <authorList>
            <person name="Itakura S."/>
            <person name="Yosikawa Y."/>
            <person name="Umezawa K."/>
        </authorList>
    </citation>
    <scope>NUCLEOTIDE SEQUENCE [LARGE SCALE GENOMIC DNA]</scope>
</reference>
<dbReference type="AlphaFoldDB" id="A0A6L2PKF6"/>
<feature type="domain" description="Ig-like" evidence="2">
    <location>
        <begin position="56"/>
        <end position="156"/>
    </location>
</feature>
<evidence type="ECO:0000313" key="4">
    <source>
        <dbReference type="Proteomes" id="UP000502823"/>
    </source>
</evidence>
<evidence type="ECO:0000256" key="1">
    <source>
        <dbReference type="SAM" id="MobiDB-lite"/>
    </source>
</evidence>
<gene>
    <name evidence="3" type="ORF">Cfor_10495</name>
</gene>
<organism evidence="3 4">
    <name type="scientific">Coptotermes formosanus</name>
    <name type="common">Formosan subterranean termite</name>
    <dbReference type="NCBI Taxonomy" id="36987"/>
    <lineage>
        <taxon>Eukaryota</taxon>
        <taxon>Metazoa</taxon>
        <taxon>Ecdysozoa</taxon>
        <taxon>Arthropoda</taxon>
        <taxon>Hexapoda</taxon>
        <taxon>Insecta</taxon>
        <taxon>Pterygota</taxon>
        <taxon>Neoptera</taxon>
        <taxon>Polyneoptera</taxon>
        <taxon>Dictyoptera</taxon>
        <taxon>Blattodea</taxon>
        <taxon>Blattoidea</taxon>
        <taxon>Termitoidae</taxon>
        <taxon>Rhinotermitidae</taxon>
        <taxon>Coptotermes</taxon>
    </lineage>
</organism>